<dbReference type="PROSITE" id="PS50994">
    <property type="entry name" value="INTEGRASE"/>
    <property type="match status" value="1"/>
</dbReference>
<dbReference type="Gene3D" id="3.30.420.10">
    <property type="entry name" value="Ribonuclease H-like superfamily/Ribonuclease H"/>
    <property type="match status" value="1"/>
</dbReference>
<dbReference type="AlphaFoldDB" id="A0A2P4WZC8"/>
<evidence type="ECO:0000313" key="2">
    <source>
        <dbReference type="EMBL" id="POM58646.1"/>
    </source>
</evidence>
<protein>
    <submittedName>
        <fullName evidence="2">Enzymatic Polyprotein</fullName>
    </submittedName>
</protein>
<sequence length="335" mass="38337">MRDRVYQWVSACQDCGSLKARPQAVVPPLRSVRAGAVGDRWAMDVAGPLPITANGHRYVIAAIESATRYAVAVAVPNHTAIVVARFLMERVILVFGSMREIMIDGAAEFCSEMTTELLALIQAKQTTHVPYRPNLLGMVERFHRTWKDIVSLYVRDGHNDWDDFLPAALYAYNSSRHTSHGFQPNELMMGRKLRFPGEVLLKNRLEYPHNDINDYHRVLINYLQQAQELAKEALEKEQARQAIYYNQRKVRQRAPFKTGQLVWVYRSAKGPGITKFRHRWRGPAQVKMLESGTQLVTHCSFLLSYFYPTNLLEKMAYDIALDLREEAEATADLDP</sequence>
<accession>A0A2P4WZC8</accession>
<dbReference type="SUPFAM" id="SSF53098">
    <property type="entry name" value="Ribonuclease H-like"/>
    <property type="match status" value="1"/>
</dbReference>
<dbReference type="GO" id="GO:0015074">
    <property type="term" value="P:DNA integration"/>
    <property type="evidence" value="ECO:0007669"/>
    <property type="project" value="InterPro"/>
</dbReference>
<organism evidence="2 3">
    <name type="scientific">Phytophthora palmivora</name>
    <dbReference type="NCBI Taxonomy" id="4796"/>
    <lineage>
        <taxon>Eukaryota</taxon>
        <taxon>Sar</taxon>
        <taxon>Stramenopiles</taxon>
        <taxon>Oomycota</taxon>
        <taxon>Peronosporomycetes</taxon>
        <taxon>Peronosporales</taxon>
        <taxon>Peronosporaceae</taxon>
        <taxon>Phytophthora</taxon>
    </lineage>
</organism>
<name>A0A2P4WZC8_9STRA</name>
<feature type="domain" description="Integrase catalytic" evidence="1">
    <location>
        <begin position="23"/>
        <end position="192"/>
    </location>
</feature>
<dbReference type="Proteomes" id="UP000237271">
    <property type="component" value="Unassembled WGS sequence"/>
</dbReference>
<dbReference type="InterPro" id="IPR012337">
    <property type="entry name" value="RNaseH-like_sf"/>
</dbReference>
<evidence type="ECO:0000313" key="3">
    <source>
        <dbReference type="Proteomes" id="UP000237271"/>
    </source>
</evidence>
<dbReference type="GO" id="GO:0003676">
    <property type="term" value="F:nucleic acid binding"/>
    <property type="evidence" value="ECO:0007669"/>
    <property type="project" value="InterPro"/>
</dbReference>
<evidence type="ECO:0000259" key="1">
    <source>
        <dbReference type="PROSITE" id="PS50994"/>
    </source>
</evidence>
<dbReference type="InterPro" id="IPR001584">
    <property type="entry name" value="Integrase_cat-core"/>
</dbReference>
<keyword evidence="3" id="KW-1185">Reference proteome</keyword>
<gene>
    <name evidence="2" type="ORF">PHPALM_36686</name>
</gene>
<comment type="caution">
    <text evidence="2">The sequence shown here is derived from an EMBL/GenBank/DDBJ whole genome shotgun (WGS) entry which is preliminary data.</text>
</comment>
<dbReference type="PANTHER" id="PTHR47266">
    <property type="entry name" value="ENDONUCLEASE-RELATED"/>
    <property type="match status" value="1"/>
</dbReference>
<proteinExistence type="predicted"/>
<dbReference type="OrthoDB" id="118762at2759"/>
<dbReference type="InterPro" id="IPR036397">
    <property type="entry name" value="RNaseH_sf"/>
</dbReference>
<reference evidence="2 3" key="1">
    <citation type="journal article" date="2017" name="Genome Biol. Evol.">
        <title>Phytophthora megakarya and P. palmivora, closely related causal agents of cacao black pod rot, underwent increases in genome sizes and gene numbers by different mechanisms.</title>
        <authorList>
            <person name="Ali S.S."/>
            <person name="Shao J."/>
            <person name="Lary D.J."/>
            <person name="Kronmiller B."/>
            <person name="Shen D."/>
            <person name="Strem M.D."/>
            <person name="Amoako-Attah I."/>
            <person name="Akrofi A.Y."/>
            <person name="Begoude B.A."/>
            <person name="Ten Hoopen G.M."/>
            <person name="Coulibaly K."/>
            <person name="Kebe B.I."/>
            <person name="Melnick R.L."/>
            <person name="Guiltinan M.J."/>
            <person name="Tyler B.M."/>
            <person name="Meinhardt L.W."/>
            <person name="Bailey B.A."/>
        </authorList>
    </citation>
    <scope>NUCLEOTIDE SEQUENCE [LARGE SCALE GENOMIC DNA]</scope>
    <source>
        <strain evidence="3">sbr112.9</strain>
    </source>
</reference>
<dbReference type="InterPro" id="IPR052160">
    <property type="entry name" value="Gypsy_RT_Integrase-like"/>
</dbReference>
<dbReference type="EMBL" id="NCKW01020185">
    <property type="protein sequence ID" value="POM58646.1"/>
    <property type="molecule type" value="Genomic_DNA"/>
</dbReference>
<dbReference type="Pfam" id="PF00665">
    <property type="entry name" value="rve"/>
    <property type="match status" value="1"/>
</dbReference>